<dbReference type="EMBL" id="CACQ02003992">
    <property type="protein sequence ID" value="CCF40296.1"/>
    <property type="molecule type" value="Genomic_DNA"/>
</dbReference>
<name>H1VJ93_COLHI</name>
<accession>H1VJ93</accession>
<dbReference type="STRING" id="759273.H1VJ93"/>
<protein>
    <submittedName>
        <fullName evidence="1">Uncharacterized protein</fullName>
    </submittedName>
</protein>
<evidence type="ECO:0000313" key="2">
    <source>
        <dbReference type="Proteomes" id="UP000007174"/>
    </source>
</evidence>
<gene>
    <name evidence="1" type="ORF">CH063_10902</name>
</gene>
<organism evidence="1 2">
    <name type="scientific">Colletotrichum higginsianum (strain IMI 349063)</name>
    <name type="common">Crucifer anthracnose fungus</name>
    <dbReference type="NCBI Taxonomy" id="759273"/>
    <lineage>
        <taxon>Eukaryota</taxon>
        <taxon>Fungi</taxon>
        <taxon>Dikarya</taxon>
        <taxon>Ascomycota</taxon>
        <taxon>Pezizomycotina</taxon>
        <taxon>Sordariomycetes</taxon>
        <taxon>Hypocreomycetidae</taxon>
        <taxon>Glomerellales</taxon>
        <taxon>Glomerellaceae</taxon>
        <taxon>Colletotrichum</taxon>
        <taxon>Colletotrichum destructivum species complex</taxon>
    </lineage>
</organism>
<reference evidence="2" key="1">
    <citation type="journal article" date="2012" name="Nat. Genet.">
        <title>Lifestyle transitions in plant pathogenic Colletotrichum fungi deciphered by genome and transcriptome analyses.</title>
        <authorList>
            <person name="O'Connell R.J."/>
            <person name="Thon M.R."/>
            <person name="Hacquard S."/>
            <person name="Amyotte S.G."/>
            <person name="Kleemann J."/>
            <person name="Torres M.F."/>
            <person name="Damm U."/>
            <person name="Buiate E.A."/>
            <person name="Epstein L."/>
            <person name="Alkan N."/>
            <person name="Altmueller J."/>
            <person name="Alvarado-Balderrama L."/>
            <person name="Bauser C.A."/>
            <person name="Becker C."/>
            <person name="Birren B.W."/>
            <person name="Chen Z."/>
            <person name="Choi J."/>
            <person name="Crouch J.A."/>
            <person name="Duvick J.P."/>
            <person name="Farman M.A."/>
            <person name="Gan P."/>
            <person name="Heiman D."/>
            <person name="Henrissat B."/>
            <person name="Howard R.J."/>
            <person name="Kabbage M."/>
            <person name="Koch C."/>
            <person name="Kracher B."/>
            <person name="Kubo Y."/>
            <person name="Law A.D."/>
            <person name="Lebrun M.-H."/>
            <person name="Lee Y.-H."/>
            <person name="Miyara I."/>
            <person name="Moore N."/>
            <person name="Neumann U."/>
            <person name="Nordstroem K."/>
            <person name="Panaccione D.G."/>
            <person name="Panstruga R."/>
            <person name="Place M."/>
            <person name="Proctor R.H."/>
            <person name="Prusky D."/>
            <person name="Rech G."/>
            <person name="Reinhardt R."/>
            <person name="Rollins J.A."/>
            <person name="Rounsley S."/>
            <person name="Schardl C.L."/>
            <person name="Schwartz D.C."/>
            <person name="Shenoy N."/>
            <person name="Shirasu K."/>
            <person name="Sikhakolli U.R."/>
            <person name="Stueber K."/>
            <person name="Sukno S.A."/>
            <person name="Sweigard J.A."/>
            <person name="Takano Y."/>
            <person name="Takahara H."/>
            <person name="Trail F."/>
            <person name="van der Does H.C."/>
            <person name="Voll L.M."/>
            <person name="Will I."/>
            <person name="Young S."/>
            <person name="Zeng Q."/>
            <person name="Zhang J."/>
            <person name="Zhou S."/>
            <person name="Dickman M.B."/>
            <person name="Schulze-Lefert P."/>
            <person name="Ver Loren van Themaat E."/>
            <person name="Ma L.-J."/>
            <person name="Vaillancourt L.J."/>
        </authorList>
    </citation>
    <scope>NUCLEOTIDE SEQUENCE [LARGE SCALE GENOMIC DNA]</scope>
    <source>
        <strain evidence="2">IMI 349063</strain>
    </source>
</reference>
<dbReference type="eggNOG" id="KOG1329">
    <property type="taxonomic scope" value="Eukaryota"/>
</dbReference>
<proteinExistence type="predicted"/>
<sequence>MWTENATKNTDLYRHIFHADPDDHIKTFDDYDRYLPPKGVKAGHIFDQFMPAADARKKIDQIKGHLVWFPLDFLRDAEMAEKGLQVNQITESIYT</sequence>
<dbReference type="AlphaFoldDB" id="H1VJ93"/>
<dbReference type="HOGENOM" id="CLU_2372678_0_0_1"/>
<dbReference type="Proteomes" id="UP000007174">
    <property type="component" value="Unassembled WGS sequence"/>
</dbReference>
<evidence type="ECO:0000313" key="1">
    <source>
        <dbReference type="EMBL" id="CCF40296.1"/>
    </source>
</evidence>
<dbReference type="VEuPathDB" id="FungiDB:CH63R_05027"/>